<evidence type="ECO:0000256" key="4">
    <source>
        <dbReference type="ARBA" id="ARBA00022989"/>
    </source>
</evidence>
<dbReference type="InterPro" id="IPR020846">
    <property type="entry name" value="MFS_dom"/>
</dbReference>
<dbReference type="InterPro" id="IPR036259">
    <property type="entry name" value="MFS_trans_sf"/>
</dbReference>
<keyword evidence="5 7" id="KW-0472">Membrane</keyword>
<dbReference type="AlphaFoldDB" id="A0A9P5T8B4"/>
<evidence type="ECO:0000259" key="8">
    <source>
        <dbReference type="PROSITE" id="PS50850"/>
    </source>
</evidence>
<keyword evidence="3 7" id="KW-0812">Transmembrane</keyword>
<dbReference type="SUPFAM" id="SSF103473">
    <property type="entry name" value="MFS general substrate transporter"/>
    <property type="match status" value="2"/>
</dbReference>
<feature type="transmembrane region" description="Helical" evidence="7">
    <location>
        <begin position="306"/>
        <end position="327"/>
    </location>
</feature>
<dbReference type="Pfam" id="PF07690">
    <property type="entry name" value="MFS_1"/>
    <property type="match status" value="1"/>
</dbReference>
<feature type="transmembrane region" description="Helical" evidence="7">
    <location>
        <begin position="269"/>
        <end position="294"/>
    </location>
</feature>
<feature type="transmembrane region" description="Helical" evidence="7">
    <location>
        <begin position="216"/>
        <end position="236"/>
    </location>
</feature>
<reference evidence="9" key="2">
    <citation type="journal article" date="2020" name="Nat. Commun.">
        <title>Large-scale genome sequencing of mycorrhizal fungi provides insights into the early evolution of symbiotic traits.</title>
        <authorList>
            <person name="Miyauchi S."/>
            <person name="Kiss E."/>
            <person name="Kuo A."/>
            <person name="Drula E."/>
            <person name="Kohler A."/>
            <person name="Sanchez-Garcia M."/>
            <person name="Morin E."/>
            <person name="Andreopoulos B."/>
            <person name="Barry K.W."/>
            <person name="Bonito G."/>
            <person name="Buee M."/>
            <person name="Carver A."/>
            <person name="Chen C."/>
            <person name="Cichocki N."/>
            <person name="Clum A."/>
            <person name="Culley D."/>
            <person name="Crous P.W."/>
            <person name="Fauchery L."/>
            <person name="Girlanda M."/>
            <person name="Hayes R.D."/>
            <person name="Keri Z."/>
            <person name="LaButti K."/>
            <person name="Lipzen A."/>
            <person name="Lombard V."/>
            <person name="Magnuson J."/>
            <person name="Maillard F."/>
            <person name="Murat C."/>
            <person name="Nolan M."/>
            <person name="Ohm R.A."/>
            <person name="Pangilinan J."/>
            <person name="Pereira M.F."/>
            <person name="Perotto S."/>
            <person name="Peter M."/>
            <person name="Pfister S."/>
            <person name="Riley R."/>
            <person name="Sitrit Y."/>
            <person name="Stielow J.B."/>
            <person name="Szollosi G."/>
            <person name="Zifcakova L."/>
            <person name="Stursova M."/>
            <person name="Spatafora J.W."/>
            <person name="Tedersoo L."/>
            <person name="Vaario L.M."/>
            <person name="Yamada A."/>
            <person name="Yan M."/>
            <person name="Wang P."/>
            <person name="Xu J."/>
            <person name="Bruns T."/>
            <person name="Baldrian P."/>
            <person name="Vilgalys R."/>
            <person name="Dunand C."/>
            <person name="Henrissat B."/>
            <person name="Grigoriev I.V."/>
            <person name="Hibbett D."/>
            <person name="Nagy L.G."/>
            <person name="Martin F.M."/>
        </authorList>
    </citation>
    <scope>NUCLEOTIDE SEQUENCE</scope>
    <source>
        <strain evidence="9">Prilba</strain>
    </source>
</reference>
<feature type="transmembrane region" description="Helical" evidence="7">
    <location>
        <begin position="57"/>
        <end position="76"/>
    </location>
</feature>
<proteinExistence type="predicted"/>
<feature type="transmembrane region" description="Helical" evidence="7">
    <location>
        <begin position="333"/>
        <end position="352"/>
    </location>
</feature>
<dbReference type="GO" id="GO:0022857">
    <property type="term" value="F:transmembrane transporter activity"/>
    <property type="evidence" value="ECO:0007669"/>
    <property type="project" value="InterPro"/>
</dbReference>
<feature type="transmembrane region" description="Helical" evidence="7">
    <location>
        <begin position="30"/>
        <end position="50"/>
    </location>
</feature>
<dbReference type="EMBL" id="WHVB01000009">
    <property type="protein sequence ID" value="KAF8479551.1"/>
    <property type="molecule type" value="Genomic_DNA"/>
</dbReference>
<comment type="subcellular location">
    <subcellularLocation>
        <location evidence="1">Membrane</location>
        <topology evidence="1">Multi-pass membrane protein</topology>
    </subcellularLocation>
</comment>
<keyword evidence="4 7" id="KW-1133">Transmembrane helix</keyword>
<comment type="caution">
    <text evidence="9">The sequence shown here is derived from an EMBL/GenBank/DDBJ whole genome shotgun (WGS) entry which is preliminary data.</text>
</comment>
<dbReference type="PANTHER" id="PTHR42718:SF9">
    <property type="entry name" value="MAJOR FACILITATOR SUPERFAMILY MULTIDRUG TRANSPORTER MFSC"/>
    <property type="match status" value="1"/>
</dbReference>
<feature type="compositionally biased region" description="Basic and acidic residues" evidence="6">
    <location>
        <begin position="489"/>
        <end position="506"/>
    </location>
</feature>
<dbReference type="PROSITE" id="PS50850">
    <property type="entry name" value="MFS"/>
    <property type="match status" value="1"/>
</dbReference>
<evidence type="ECO:0000256" key="6">
    <source>
        <dbReference type="SAM" id="MobiDB-lite"/>
    </source>
</evidence>
<dbReference type="PANTHER" id="PTHR42718">
    <property type="entry name" value="MAJOR FACILITATOR SUPERFAMILY MULTIDRUG TRANSPORTER MFSC"/>
    <property type="match status" value="1"/>
</dbReference>
<dbReference type="OrthoDB" id="5086884at2759"/>
<organism evidence="9 10">
    <name type="scientific">Russula ochroleuca</name>
    <dbReference type="NCBI Taxonomy" id="152965"/>
    <lineage>
        <taxon>Eukaryota</taxon>
        <taxon>Fungi</taxon>
        <taxon>Dikarya</taxon>
        <taxon>Basidiomycota</taxon>
        <taxon>Agaricomycotina</taxon>
        <taxon>Agaricomycetes</taxon>
        <taxon>Russulales</taxon>
        <taxon>Russulaceae</taxon>
        <taxon>Russula</taxon>
    </lineage>
</organism>
<dbReference type="Gene3D" id="1.20.1250.20">
    <property type="entry name" value="MFS general substrate transporter like domains"/>
    <property type="match status" value="2"/>
</dbReference>
<feature type="transmembrane region" description="Helical" evidence="7">
    <location>
        <begin position="151"/>
        <end position="169"/>
    </location>
</feature>
<dbReference type="InterPro" id="IPR011701">
    <property type="entry name" value="MFS"/>
</dbReference>
<dbReference type="Proteomes" id="UP000759537">
    <property type="component" value="Unassembled WGS sequence"/>
</dbReference>
<accession>A0A9P5T8B4</accession>
<evidence type="ECO:0000256" key="2">
    <source>
        <dbReference type="ARBA" id="ARBA00022448"/>
    </source>
</evidence>
<keyword evidence="10" id="KW-1185">Reference proteome</keyword>
<feature type="transmembrane region" description="Helical" evidence="7">
    <location>
        <begin position="364"/>
        <end position="385"/>
    </location>
</feature>
<keyword evidence="2" id="KW-0813">Transport</keyword>
<feature type="transmembrane region" description="Helical" evidence="7">
    <location>
        <begin position="453"/>
        <end position="475"/>
    </location>
</feature>
<evidence type="ECO:0000256" key="1">
    <source>
        <dbReference type="ARBA" id="ARBA00004141"/>
    </source>
</evidence>
<evidence type="ECO:0000256" key="7">
    <source>
        <dbReference type="SAM" id="Phobius"/>
    </source>
</evidence>
<name>A0A9P5T8B4_9AGAM</name>
<feature type="region of interest" description="Disordered" evidence="6">
    <location>
        <begin position="486"/>
        <end position="506"/>
    </location>
</feature>
<reference evidence="9" key="1">
    <citation type="submission" date="2019-10" db="EMBL/GenBank/DDBJ databases">
        <authorList>
            <consortium name="DOE Joint Genome Institute"/>
            <person name="Kuo A."/>
            <person name="Miyauchi S."/>
            <person name="Kiss E."/>
            <person name="Drula E."/>
            <person name="Kohler A."/>
            <person name="Sanchez-Garcia M."/>
            <person name="Andreopoulos B."/>
            <person name="Barry K.W."/>
            <person name="Bonito G."/>
            <person name="Buee M."/>
            <person name="Carver A."/>
            <person name="Chen C."/>
            <person name="Cichocki N."/>
            <person name="Clum A."/>
            <person name="Culley D."/>
            <person name="Crous P.W."/>
            <person name="Fauchery L."/>
            <person name="Girlanda M."/>
            <person name="Hayes R."/>
            <person name="Keri Z."/>
            <person name="LaButti K."/>
            <person name="Lipzen A."/>
            <person name="Lombard V."/>
            <person name="Magnuson J."/>
            <person name="Maillard F."/>
            <person name="Morin E."/>
            <person name="Murat C."/>
            <person name="Nolan M."/>
            <person name="Ohm R."/>
            <person name="Pangilinan J."/>
            <person name="Pereira M."/>
            <person name="Perotto S."/>
            <person name="Peter M."/>
            <person name="Riley R."/>
            <person name="Sitrit Y."/>
            <person name="Stielow B."/>
            <person name="Szollosi G."/>
            <person name="Zifcakova L."/>
            <person name="Stursova M."/>
            <person name="Spatafora J.W."/>
            <person name="Tedersoo L."/>
            <person name="Vaario L.-M."/>
            <person name="Yamada A."/>
            <person name="Yan M."/>
            <person name="Wang P."/>
            <person name="Xu J."/>
            <person name="Bruns T."/>
            <person name="Baldrian P."/>
            <person name="Vilgalys R."/>
            <person name="Henrissat B."/>
            <person name="Grigoriev I.V."/>
            <person name="Hibbett D."/>
            <person name="Nagy L.G."/>
            <person name="Martin F.M."/>
        </authorList>
    </citation>
    <scope>NUCLEOTIDE SEQUENCE</scope>
    <source>
        <strain evidence="9">Prilba</strain>
    </source>
</reference>
<gene>
    <name evidence="9" type="ORF">DFH94DRAFT_832036</name>
</gene>
<feature type="transmembrane region" description="Helical" evidence="7">
    <location>
        <begin position="116"/>
        <end position="139"/>
    </location>
</feature>
<sequence>MITSALGSAVTISLPYVGKDLNVQKDELQWVLSAYSISSACFLLLCGRLADLYGRKFVWLIGYLITGICGLTASFARSGITLDIMRGIQGIGAAAMIPASLGILSKAFPPGPSRSIAFATFSAGAPIGSAFSTVFSSFLTQLTSPSWRSPLYLLSGFTFACLILGFFAIDEDEPSTEEDRRVDWIGAALITCGLILVVFVLSDIPTARDGWRNPHIVGLFFTGILLVLLFALWQYYLERRLENTDLPRTRWTAPPLMKPSMWTHADGRFAVMQIIACVNWAAFSCWLVWVQIYYQTYLNLTPIQTMLRILPMFFSGVVANIIVALIIGRIDVVYIVAVGTLLTGCANIYFAVIDPRASYWATGFPSACLVVLGADFTFASGTMFISKVSPPNEQSVAGGLFQAMTQIGSTIGLSVSTIVFNWVLKAQSSSLGVSGDQGRDDAPRESQPKAYQAAMWTGFAFGILCTMMCVFLRGVGIVGTTPTQEAEEVDRQGHESRHEKECDVHV</sequence>
<evidence type="ECO:0000313" key="9">
    <source>
        <dbReference type="EMBL" id="KAF8479551.1"/>
    </source>
</evidence>
<feature type="transmembrane region" description="Helical" evidence="7">
    <location>
        <begin position="405"/>
        <end position="424"/>
    </location>
</feature>
<protein>
    <submittedName>
        <fullName evidence="9">Efflux transporter</fullName>
    </submittedName>
</protein>
<dbReference type="GO" id="GO:0016020">
    <property type="term" value="C:membrane"/>
    <property type="evidence" value="ECO:0007669"/>
    <property type="project" value="UniProtKB-SubCell"/>
</dbReference>
<evidence type="ECO:0000313" key="10">
    <source>
        <dbReference type="Proteomes" id="UP000759537"/>
    </source>
</evidence>
<evidence type="ECO:0000256" key="5">
    <source>
        <dbReference type="ARBA" id="ARBA00023136"/>
    </source>
</evidence>
<feature type="transmembrane region" description="Helical" evidence="7">
    <location>
        <begin position="184"/>
        <end position="204"/>
    </location>
</feature>
<evidence type="ECO:0000256" key="3">
    <source>
        <dbReference type="ARBA" id="ARBA00022692"/>
    </source>
</evidence>
<feature type="domain" description="Major facilitator superfamily (MFS) profile" evidence="8">
    <location>
        <begin position="1"/>
        <end position="477"/>
    </location>
</feature>